<protein>
    <submittedName>
        <fullName evidence="3">NS3 protein</fullName>
    </submittedName>
</protein>
<comment type="similarity">
    <text evidence="1">Belongs to the orbivirus NS3 family.</text>
</comment>
<dbReference type="EMBL" id="KP268813">
    <property type="protein sequence ID" value="AKP24083.1"/>
    <property type="molecule type" value="Genomic_RNA"/>
</dbReference>
<proteinExistence type="inferred from homology"/>
<keyword evidence="2" id="KW-0812">Transmembrane</keyword>
<dbReference type="InterPro" id="IPR002565">
    <property type="entry name" value="Orbi_NS3"/>
</dbReference>
<feature type="transmembrane region" description="Helical" evidence="2">
    <location>
        <begin position="136"/>
        <end position="153"/>
    </location>
</feature>
<organism evidence="3 4">
    <name type="scientific">Wad Medani virus</name>
    <dbReference type="NCBI Taxonomy" id="40067"/>
    <lineage>
        <taxon>Viruses</taxon>
        <taxon>Riboviria</taxon>
        <taxon>Orthornavirae</taxon>
        <taxon>Duplornaviricota</taxon>
        <taxon>Resentoviricetes</taxon>
        <taxon>Reovirales</taxon>
        <taxon>Sedoreoviridae</taxon>
        <taxon>Orbivirus</taxon>
        <taxon>Orbivirus wadmedaniense</taxon>
    </lineage>
</organism>
<gene>
    <name evidence="3" type="primary">NS3</name>
</gene>
<feature type="transmembrane region" description="Helical" evidence="2">
    <location>
        <begin position="99"/>
        <end position="124"/>
    </location>
</feature>
<dbReference type="KEGG" id="vg:25067829"/>
<dbReference type="GeneID" id="25067829"/>
<evidence type="ECO:0000256" key="1">
    <source>
        <dbReference type="ARBA" id="ARBA00006302"/>
    </source>
</evidence>
<evidence type="ECO:0000256" key="2">
    <source>
        <dbReference type="SAM" id="Phobius"/>
    </source>
</evidence>
<accession>A0A0H4M922</accession>
<dbReference type="RefSeq" id="YP_009158892.1">
    <property type="nucleotide sequence ID" value="NC_027547.1"/>
</dbReference>
<keyword evidence="4" id="KW-1185">Reference proteome</keyword>
<keyword evidence="2" id="KW-0472">Membrane</keyword>
<sequence>MLHQAMEKRAQSVGNEMTVFRPQATAPLAPDPLNALAVLQQSMTSSSGSNDTSKNERAAYGAAAEALRDEEGVRLLKLHVGQAAIRDLYTNAKGLERSIFWWGVAEKVCAALLLLWSVAMSISAVSKHVDSAKEYVPLYTIVGALASLGFFASRRRSALSEALRQTRRDIIKKETYAKMAKTLGTSAATSSPLVSSAQLQDLLRRVLEGETPNSERLWV</sequence>
<keyword evidence="2" id="KW-1133">Transmembrane helix</keyword>
<dbReference type="Pfam" id="PF01616">
    <property type="entry name" value="Orbi_NS3"/>
    <property type="match status" value="1"/>
</dbReference>
<reference evidence="3 4" key="1">
    <citation type="journal article" date="2015" name="Viruses">
        <title>Genetic characterization of the tick-borne orbiviruses.</title>
        <authorList>
            <person name="Belaganahalli M.N."/>
            <person name="Maan S."/>
            <person name="Maan N.S."/>
            <person name="Brownlie J."/>
            <person name="Tesh R."/>
            <person name="Attoui H."/>
            <person name="Mertens P.P."/>
        </authorList>
    </citation>
    <scope>NUCLEOTIDE SEQUENCE [LARGE SCALE GENOMIC DNA]</scope>
    <source>
        <strain evidence="3">SUD1952/01</strain>
    </source>
</reference>
<name>A0A0H4M922_9REOV</name>
<evidence type="ECO:0000313" key="4">
    <source>
        <dbReference type="Proteomes" id="UP000202024"/>
    </source>
</evidence>
<evidence type="ECO:0000313" key="3">
    <source>
        <dbReference type="EMBL" id="AKP24083.1"/>
    </source>
</evidence>
<dbReference type="Proteomes" id="UP000202024">
    <property type="component" value="Genome"/>
</dbReference>